<dbReference type="Gene3D" id="1.10.10.60">
    <property type="entry name" value="Homeodomain-like"/>
    <property type="match status" value="1"/>
</dbReference>
<dbReference type="SUPFAM" id="SSF46689">
    <property type="entry name" value="Homeodomain-like"/>
    <property type="match status" value="1"/>
</dbReference>
<comment type="caution">
    <text evidence="2">The sequence shown here is derived from an EMBL/GenBank/DDBJ whole genome shotgun (WGS) entry which is preliminary data.</text>
</comment>
<name>A0A395WDY7_9FIRM</name>
<dbReference type="InterPro" id="IPR009057">
    <property type="entry name" value="Homeodomain-like_sf"/>
</dbReference>
<evidence type="ECO:0000313" key="3">
    <source>
        <dbReference type="Proteomes" id="UP000265489"/>
    </source>
</evidence>
<organism evidence="2 3">
    <name type="scientific">Holdemanella biformis</name>
    <dbReference type="NCBI Taxonomy" id="1735"/>
    <lineage>
        <taxon>Bacteria</taxon>
        <taxon>Bacillati</taxon>
        <taxon>Bacillota</taxon>
        <taxon>Erysipelotrichia</taxon>
        <taxon>Erysipelotrichales</taxon>
        <taxon>Erysipelotrichaceae</taxon>
        <taxon>Holdemanella</taxon>
    </lineage>
</organism>
<dbReference type="GO" id="GO:0043565">
    <property type="term" value="F:sequence-specific DNA binding"/>
    <property type="evidence" value="ECO:0007669"/>
    <property type="project" value="InterPro"/>
</dbReference>
<protein>
    <recommendedName>
        <fullName evidence="1">DNA binding HTH domain-containing protein</fullName>
    </recommendedName>
</protein>
<dbReference type="AlphaFoldDB" id="A0A395WDY7"/>
<dbReference type="PRINTS" id="PR01590">
    <property type="entry name" value="HTHFIS"/>
</dbReference>
<dbReference type="Pfam" id="PF02954">
    <property type="entry name" value="HTH_8"/>
    <property type="match status" value="1"/>
</dbReference>
<evidence type="ECO:0000313" key="2">
    <source>
        <dbReference type="EMBL" id="RGU94037.1"/>
    </source>
</evidence>
<evidence type="ECO:0000259" key="1">
    <source>
        <dbReference type="Pfam" id="PF02954"/>
    </source>
</evidence>
<sequence length="68" mass="7734">MEKDKIKRALAYAGINQTKAAEALGYSQANFAMKMKRESLTDQEKQKLAKTMGATYKCYFEFEDGTKI</sequence>
<dbReference type="InterPro" id="IPR002197">
    <property type="entry name" value="HTH_Fis"/>
</dbReference>
<dbReference type="EMBL" id="QRYQ01000001">
    <property type="protein sequence ID" value="RGU94037.1"/>
    <property type="molecule type" value="Genomic_DNA"/>
</dbReference>
<gene>
    <name evidence="2" type="ORF">DWW32_00550</name>
</gene>
<feature type="domain" description="DNA binding HTH" evidence="1">
    <location>
        <begin position="2"/>
        <end position="37"/>
    </location>
</feature>
<proteinExistence type="predicted"/>
<reference evidence="2 3" key="1">
    <citation type="submission" date="2018-08" db="EMBL/GenBank/DDBJ databases">
        <title>A genome reference for cultivated species of the human gut microbiota.</title>
        <authorList>
            <person name="Zou Y."/>
            <person name="Xue W."/>
            <person name="Luo G."/>
        </authorList>
    </citation>
    <scope>NUCLEOTIDE SEQUENCE [LARGE SCALE GENOMIC DNA]</scope>
    <source>
        <strain evidence="2 3">AF15-20</strain>
    </source>
</reference>
<dbReference type="Proteomes" id="UP000265489">
    <property type="component" value="Unassembled WGS sequence"/>
</dbReference>
<accession>A0A395WDY7</accession>
<dbReference type="RefSeq" id="WP_118324253.1">
    <property type="nucleotide sequence ID" value="NZ_QRYQ01000001.1"/>
</dbReference>